<dbReference type="InterPro" id="IPR000923">
    <property type="entry name" value="BlueCu_1"/>
</dbReference>
<feature type="domain" description="Secretion system C-terminal sorting" evidence="6">
    <location>
        <begin position="124"/>
        <end position="187"/>
    </location>
</feature>
<feature type="signal peptide" evidence="4">
    <location>
        <begin position="1"/>
        <end position="19"/>
    </location>
</feature>
<reference evidence="7 8" key="1">
    <citation type="submission" date="2023-09" db="EMBL/GenBank/DDBJ databases">
        <authorList>
            <person name="Rey-Velasco X."/>
        </authorList>
    </citation>
    <scope>NUCLEOTIDE SEQUENCE [LARGE SCALE GENOMIC DNA]</scope>
    <source>
        <strain evidence="7 8">W242</strain>
    </source>
</reference>
<name>A0ABU2YBI5_9FLAO</name>
<dbReference type="RefSeq" id="WP_311331379.1">
    <property type="nucleotide sequence ID" value="NZ_JAVRHZ010000001.1"/>
</dbReference>
<evidence type="ECO:0000259" key="5">
    <source>
        <dbReference type="Pfam" id="PF00127"/>
    </source>
</evidence>
<evidence type="ECO:0000313" key="7">
    <source>
        <dbReference type="EMBL" id="MDT0554413.1"/>
    </source>
</evidence>
<evidence type="ECO:0000256" key="3">
    <source>
        <dbReference type="ARBA" id="ARBA00023008"/>
    </source>
</evidence>
<dbReference type="Proteomes" id="UP001254488">
    <property type="component" value="Unassembled WGS sequence"/>
</dbReference>
<sequence>MRKITLLFMAILSAAQLSAQTTFELDWEQGVMGAAASFTIEQGDTVLWTWSNGAPHSVTSLAGSVEDFDSSIITGEGTEFMYTFTVLGENPYQCDVHPNNMFGTITVEEILSVQDKFEQNINFYPNPVEDKLIIESLYKFDTYEIFNLQGKKVGQGLGEGTYTHLETSYLTTGMYFVRIVADDLTATIKINKK</sequence>
<evidence type="ECO:0000256" key="2">
    <source>
        <dbReference type="ARBA" id="ARBA00022729"/>
    </source>
</evidence>
<feature type="domain" description="Blue (type 1) copper" evidence="5">
    <location>
        <begin position="35"/>
        <end position="108"/>
    </location>
</feature>
<feature type="chain" id="PRO_5045291982" evidence="4">
    <location>
        <begin position="20"/>
        <end position="193"/>
    </location>
</feature>
<keyword evidence="1" id="KW-0479">Metal-binding</keyword>
<keyword evidence="2 4" id="KW-0732">Signal</keyword>
<proteinExistence type="predicted"/>
<dbReference type="EMBL" id="JAVRHZ010000001">
    <property type="protein sequence ID" value="MDT0554413.1"/>
    <property type="molecule type" value="Genomic_DNA"/>
</dbReference>
<dbReference type="SUPFAM" id="SSF49503">
    <property type="entry name" value="Cupredoxins"/>
    <property type="match status" value="1"/>
</dbReference>
<evidence type="ECO:0000256" key="1">
    <source>
        <dbReference type="ARBA" id="ARBA00022723"/>
    </source>
</evidence>
<keyword evidence="8" id="KW-1185">Reference proteome</keyword>
<evidence type="ECO:0000313" key="8">
    <source>
        <dbReference type="Proteomes" id="UP001254488"/>
    </source>
</evidence>
<keyword evidence="3" id="KW-0186">Copper</keyword>
<comment type="caution">
    <text evidence="7">The sequence shown here is derived from an EMBL/GenBank/DDBJ whole genome shotgun (WGS) entry which is preliminary data.</text>
</comment>
<gene>
    <name evidence="7" type="ORF">RM538_00235</name>
</gene>
<dbReference type="InterPro" id="IPR052721">
    <property type="entry name" value="ET_Amicyanin"/>
</dbReference>
<evidence type="ECO:0000259" key="6">
    <source>
        <dbReference type="Pfam" id="PF18962"/>
    </source>
</evidence>
<evidence type="ECO:0000256" key="4">
    <source>
        <dbReference type="SAM" id="SignalP"/>
    </source>
</evidence>
<organism evidence="7 8">
    <name type="scientific">Patiriisocius hiemis</name>
    <dbReference type="NCBI Taxonomy" id="3075604"/>
    <lineage>
        <taxon>Bacteria</taxon>
        <taxon>Pseudomonadati</taxon>
        <taxon>Bacteroidota</taxon>
        <taxon>Flavobacteriia</taxon>
        <taxon>Flavobacteriales</taxon>
        <taxon>Flavobacteriaceae</taxon>
        <taxon>Patiriisocius</taxon>
    </lineage>
</organism>
<dbReference type="Pfam" id="PF00127">
    <property type="entry name" value="Copper-bind"/>
    <property type="match status" value="1"/>
</dbReference>
<dbReference type="NCBIfam" id="TIGR04183">
    <property type="entry name" value="Por_Secre_tail"/>
    <property type="match status" value="1"/>
</dbReference>
<dbReference type="Gene3D" id="2.60.40.420">
    <property type="entry name" value="Cupredoxins - blue copper proteins"/>
    <property type="match status" value="1"/>
</dbReference>
<dbReference type="PANTHER" id="PTHR36507:SF1">
    <property type="entry name" value="BLL1555 PROTEIN"/>
    <property type="match status" value="1"/>
</dbReference>
<protein>
    <submittedName>
        <fullName evidence="7">T9SS type A sorting domain-containing protein</fullName>
    </submittedName>
</protein>
<accession>A0ABU2YBI5</accession>
<dbReference type="PANTHER" id="PTHR36507">
    <property type="entry name" value="BLL1555 PROTEIN"/>
    <property type="match status" value="1"/>
</dbReference>
<dbReference type="InterPro" id="IPR026444">
    <property type="entry name" value="Secre_tail"/>
</dbReference>
<dbReference type="Pfam" id="PF18962">
    <property type="entry name" value="Por_Secre_tail"/>
    <property type="match status" value="1"/>
</dbReference>
<dbReference type="InterPro" id="IPR008972">
    <property type="entry name" value="Cupredoxin"/>
</dbReference>